<gene>
    <name evidence="1" type="ORF">ECRASSUSDP1_LOCUS27793</name>
</gene>
<evidence type="ECO:0000313" key="1">
    <source>
        <dbReference type="EMBL" id="CAI2386187.1"/>
    </source>
</evidence>
<comment type="caution">
    <text evidence="1">The sequence shown here is derived from an EMBL/GenBank/DDBJ whole genome shotgun (WGS) entry which is preliminary data.</text>
</comment>
<dbReference type="EMBL" id="CAMPGE010028678">
    <property type="protein sequence ID" value="CAI2386187.1"/>
    <property type="molecule type" value="Genomic_DNA"/>
</dbReference>
<dbReference type="Gene3D" id="1.25.40.10">
    <property type="entry name" value="Tetratricopeptide repeat domain"/>
    <property type="match status" value="1"/>
</dbReference>
<keyword evidence="2" id="KW-1185">Reference proteome</keyword>
<evidence type="ECO:0000313" key="2">
    <source>
        <dbReference type="Proteomes" id="UP001295684"/>
    </source>
</evidence>
<dbReference type="InterPro" id="IPR011990">
    <property type="entry name" value="TPR-like_helical_dom_sf"/>
</dbReference>
<organism evidence="1 2">
    <name type="scientific">Euplotes crassus</name>
    <dbReference type="NCBI Taxonomy" id="5936"/>
    <lineage>
        <taxon>Eukaryota</taxon>
        <taxon>Sar</taxon>
        <taxon>Alveolata</taxon>
        <taxon>Ciliophora</taxon>
        <taxon>Intramacronucleata</taxon>
        <taxon>Spirotrichea</taxon>
        <taxon>Hypotrichia</taxon>
        <taxon>Euplotida</taxon>
        <taxon>Euplotidae</taxon>
        <taxon>Moneuplotes</taxon>
    </lineage>
</organism>
<sequence length="301" mass="35734">MTRNIIHVCLRIPDYALLKEYYKKGGKLCFKINRYSEAIQFYEPLRNMCKTTKDSDCVLFSLLKIGEAYQAIKKYDQAIFAFKKLLQFGWKYDNYKYEIKAYERLCMQYFFKSDSEKCFFYHNRAGEGKCEEKKSYIRYLNEANLYKKEREHYFTFGELKMHDYEEGIKRLANDINFCSILYKHSCNNFNELPKPTSSPLALSSFTEQTGVQVLLRIDTPIERIAKIEAPSPTLSKKLKDRKAKFKLLPDETAPPQRTCDQDDKFKVELTPIEKKRLYFRKYIRTVTNNSSKLKKRNNSTS</sequence>
<dbReference type="Proteomes" id="UP001295684">
    <property type="component" value="Unassembled WGS sequence"/>
</dbReference>
<dbReference type="SUPFAM" id="SSF48452">
    <property type="entry name" value="TPR-like"/>
    <property type="match status" value="1"/>
</dbReference>
<name>A0AAD1Y7U6_EUPCR</name>
<accession>A0AAD1Y7U6</accession>
<reference evidence="1" key="1">
    <citation type="submission" date="2023-07" db="EMBL/GenBank/DDBJ databases">
        <authorList>
            <consortium name="AG Swart"/>
            <person name="Singh M."/>
            <person name="Singh A."/>
            <person name="Seah K."/>
            <person name="Emmerich C."/>
        </authorList>
    </citation>
    <scope>NUCLEOTIDE SEQUENCE</scope>
    <source>
        <strain evidence="1">DP1</strain>
    </source>
</reference>
<dbReference type="AlphaFoldDB" id="A0AAD1Y7U6"/>
<protein>
    <submittedName>
        <fullName evidence="1">Uncharacterized protein</fullName>
    </submittedName>
</protein>
<proteinExistence type="predicted"/>